<dbReference type="RefSeq" id="XP_002178311.1">
    <property type="nucleotide sequence ID" value="XM_002178275.1"/>
</dbReference>
<dbReference type="OrthoDB" id="47682at2759"/>
<dbReference type="PANTHER" id="PTHR34407">
    <property type="entry name" value="EXPRESSED PROTEIN"/>
    <property type="match status" value="1"/>
</dbReference>
<dbReference type="PANTHER" id="PTHR34407:SF1">
    <property type="entry name" value="SGNH HYDROLASE-TYPE ESTERASE DOMAIN-CONTAINING PROTEIN"/>
    <property type="match status" value="1"/>
</dbReference>
<reference evidence="2" key="2">
    <citation type="submission" date="2008-08" db="EMBL/GenBank/DDBJ databases">
        <authorList>
            <consortium name="Diatom Consortium"/>
            <person name="Grigoriev I."/>
            <person name="Grimwood J."/>
            <person name="Kuo A."/>
            <person name="Otillar R.P."/>
            <person name="Salamov A."/>
            <person name="Detter J.C."/>
            <person name="Lindquist E."/>
            <person name="Shapiro H."/>
            <person name="Lucas S."/>
            <person name="Glavina del Rio T."/>
            <person name="Pitluck S."/>
            <person name="Rokhsar D."/>
            <person name="Bowler C."/>
        </authorList>
    </citation>
    <scope>GENOME REANNOTATION</scope>
    <source>
        <strain evidence="2">CCAP 1055/1</strain>
    </source>
</reference>
<name>B7FUF1_PHATC</name>
<evidence type="ECO:0000313" key="1">
    <source>
        <dbReference type="EMBL" id="EEC49976.1"/>
    </source>
</evidence>
<organism evidence="1 2">
    <name type="scientific">Phaeodactylum tricornutum (strain CCAP 1055/1)</name>
    <dbReference type="NCBI Taxonomy" id="556484"/>
    <lineage>
        <taxon>Eukaryota</taxon>
        <taxon>Sar</taxon>
        <taxon>Stramenopiles</taxon>
        <taxon>Ochrophyta</taxon>
        <taxon>Bacillariophyta</taxon>
        <taxon>Bacillariophyceae</taxon>
        <taxon>Bacillariophycidae</taxon>
        <taxon>Naviculales</taxon>
        <taxon>Phaeodactylaceae</taxon>
        <taxon>Phaeodactylum</taxon>
    </lineage>
</organism>
<gene>
    <name evidence="1" type="ORF">PHATRDRAFT_44530</name>
</gene>
<proteinExistence type="predicted"/>
<dbReference type="GeneID" id="7197786"/>
<dbReference type="InParanoid" id="B7FUF1"/>
<dbReference type="Proteomes" id="UP000000759">
    <property type="component" value="Chromosome 4"/>
</dbReference>
<dbReference type="HOGENOM" id="CLU_411900_0_0_1"/>
<dbReference type="SUPFAM" id="SSF52266">
    <property type="entry name" value="SGNH hydrolase"/>
    <property type="match status" value="1"/>
</dbReference>
<dbReference type="PaxDb" id="2850-Phatr44530"/>
<dbReference type="KEGG" id="pti:PHATRDRAFT_44530"/>
<keyword evidence="2" id="KW-1185">Reference proteome</keyword>
<protein>
    <submittedName>
        <fullName evidence="1">Uncharacterized protein</fullName>
    </submittedName>
</protein>
<dbReference type="eggNOG" id="ENOG502SJDU">
    <property type="taxonomic scope" value="Eukaryota"/>
</dbReference>
<dbReference type="AlphaFoldDB" id="B7FUF1"/>
<evidence type="ECO:0000313" key="2">
    <source>
        <dbReference type="Proteomes" id="UP000000759"/>
    </source>
</evidence>
<reference evidence="1 2" key="1">
    <citation type="journal article" date="2008" name="Nature">
        <title>The Phaeodactylum genome reveals the evolutionary history of diatom genomes.</title>
        <authorList>
            <person name="Bowler C."/>
            <person name="Allen A.E."/>
            <person name="Badger J.H."/>
            <person name="Grimwood J."/>
            <person name="Jabbari K."/>
            <person name="Kuo A."/>
            <person name="Maheswari U."/>
            <person name="Martens C."/>
            <person name="Maumus F."/>
            <person name="Otillar R.P."/>
            <person name="Rayko E."/>
            <person name="Salamov A."/>
            <person name="Vandepoele K."/>
            <person name="Beszteri B."/>
            <person name="Gruber A."/>
            <person name="Heijde M."/>
            <person name="Katinka M."/>
            <person name="Mock T."/>
            <person name="Valentin K."/>
            <person name="Verret F."/>
            <person name="Berges J.A."/>
            <person name="Brownlee C."/>
            <person name="Cadoret J.P."/>
            <person name="Chiovitti A."/>
            <person name="Choi C.J."/>
            <person name="Coesel S."/>
            <person name="De Martino A."/>
            <person name="Detter J.C."/>
            <person name="Durkin C."/>
            <person name="Falciatore A."/>
            <person name="Fournet J."/>
            <person name="Haruta M."/>
            <person name="Huysman M.J."/>
            <person name="Jenkins B.D."/>
            <person name="Jiroutova K."/>
            <person name="Jorgensen R.E."/>
            <person name="Joubert Y."/>
            <person name="Kaplan A."/>
            <person name="Kroger N."/>
            <person name="Kroth P.G."/>
            <person name="La Roche J."/>
            <person name="Lindquist E."/>
            <person name="Lommer M."/>
            <person name="Martin-Jezequel V."/>
            <person name="Lopez P.J."/>
            <person name="Lucas S."/>
            <person name="Mangogna M."/>
            <person name="McGinnis K."/>
            <person name="Medlin L.K."/>
            <person name="Montsant A."/>
            <person name="Oudot-Le Secq M.P."/>
            <person name="Napoli C."/>
            <person name="Obornik M."/>
            <person name="Parker M.S."/>
            <person name="Petit J.L."/>
            <person name="Porcel B.M."/>
            <person name="Poulsen N."/>
            <person name="Robison M."/>
            <person name="Rychlewski L."/>
            <person name="Rynearson T.A."/>
            <person name="Schmutz J."/>
            <person name="Shapiro H."/>
            <person name="Siaut M."/>
            <person name="Stanley M."/>
            <person name="Sussman M.R."/>
            <person name="Taylor A.R."/>
            <person name="Vardi A."/>
            <person name="von Dassow P."/>
            <person name="Vyverman W."/>
            <person name="Willis A."/>
            <person name="Wyrwicz L.S."/>
            <person name="Rokhsar D.S."/>
            <person name="Weissenbach J."/>
            <person name="Armbrust E.V."/>
            <person name="Green B.R."/>
            <person name="Van de Peer Y."/>
            <person name="Grigoriev I.V."/>
        </authorList>
    </citation>
    <scope>NUCLEOTIDE SEQUENCE [LARGE SCALE GENOMIC DNA]</scope>
    <source>
        <strain evidence="1 2">CCAP 1055/1</strain>
    </source>
</reference>
<sequence length="685" mass="76520">MASAKLSRGKKWRWRLVVMAILASLALSVVRRLFFQERQTVQWLPPLAIENPTYFSAFEEERMPTSSSDEACQTPLVEDTKEDSRSELLVDGSDFAAAARARTSSHPFCQRFRYEQSASALWSSHREAIMNKTNHANDEDGRHRPWIEKLFDTVSPFLLQRGLRNPPNAADTKRVLNIVETKLANSSAPPLYVAVFGGSVVEGTNCDFIPPAALELVTNRSLLRERKRNMYDTVIKGRSCTWPNRLQALVDYALGEGVVKIYNLGVGGTNSQLAVPIVKYRLYSGAADLVNIGGPDVVINGYAVNDNAYFSSTAATATYTHFNASLARAEDFIRAVWKSRPCHDPPMVWFFDEHFGNYIESLLGEDIQKDAVRLLADYYELGYVSSSFSVRSFFLSDPDETLFSPDWEDPVKKSRIVDGHFGMPGHVHASWTFAYAALQTVLDYCADHAFTDSISTIRLQDGQFTSQLADMQTLLDRTYLPPPLGQDTLSLVNIAKTWRATQQQQYRSEKLLCEDEMNTQGTLCPLAFVATPVGTTRQARAVDDYLKPFVTVNTGWYGRNDIRNGWQNKIGLMPTGIGASIILSLEHVTTLIQMISLQTLRSYGDPWEGSEALFDLTIIRGNPNSTDFRDNFTIPAYHDANMSVSYLYEHDLGKNRAVAGDSLTLNITLVAGSAFKLIALMMCSG</sequence>
<accession>B7FUF1</accession>
<dbReference type="EMBL" id="CM000607">
    <property type="protein sequence ID" value="EEC49976.1"/>
    <property type="molecule type" value="Genomic_DNA"/>
</dbReference>